<feature type="compositionally biased region" description="Polar residues" evidence="1">
    <location>
        <begin position="7"/>
        <end position="16"/>
    </location>
</feature>
<dbReference type="InterPro" id="IPR016024">
    <property type="entry name" value="ARM-type_fold"/>
</dbReference>
<evidence type="ECO:0000256" key="1">
    <source>
        <dbReference type="SAM" id="MobiDB-lite"/>
    </source>
</evidence>
<organism evidence="2">
    <name type="scientific">Pyramimonas obovata</name>
    <dbReference type="NCBI Taxonomy" id="1411642"/>
    <lineage>
        <taxon>Eukaryota</taxon>
        <taxon>Viridiplantae</taxon>
        <taxon>Chlorophyta</taxon>
        <taxon>Pyramimonadophyceae</taxon>
        <taxon>Pyramimonadales</taxon>
        <taxon>Pyramimonadaceae</taxon>
        <taxon>Pyramimonas</taxon>
        <taxon>Pyramimonas incertae sedis</taxon>
    </lineage>
</organism>
<dbReference type="PANTHER" id="PTHR48151:SF3">
    <property type="entry name" value="SH3 DOMAIN-CONTAINING PROTEIN"/>
    <property type="match status" value="1"/>
</dbReference>
<accession>A0A7S0QSY0</accession>
<dbReference type="SUPFAM" id="SSF48371">
    <property type="entry name" value="ARM repeat"/>
    <property type="match status" value="1"/>
</dbReference>
<proteinExistence type="predicted"/>
<reference evidence="2" key="1">
    <citation type="submission" date="2021-01" db="EMBL/GenBank/DDBJ databases">
        <authorList>
            <person name="Corre E."/>
            <person name="Pelletier E."/>
            <person name="Niang G."/>
            <person name="Scheremetjew M."/>
            <person name="Finn R."/>
            <person name="Kale V."/>
            <person name="Holt S."/>
            <person name="Cochrane G."/>
            <person name="Meng A."/>
            <person name="Brown T."/>
            <person name="Cohen L."/>
        </authorList>
    </citation>
    <scope>NUCLEOTIDE SEQUENCE</scope>
    <source>
        <strain evidence="2">CCMP722</strain>
    </source>
</reference>
<feature type="region of interest" description="Disordered" evidence="1">
    <location>
        <begin position="282"/>
        <end position="308"/>
    </location>
</feature>
<dbReference type="PANTHER" id="PTHR48151">
    <property type="entry name" value="SH3 DOMAIN-CONTAINING PROTEIN"/>
    <property type="match status" value="1"/>
</dbReference>
<feature type="compositionally biased region" description="Low complexity" evidence="1">
    <location>
        <begin position="292"/>
        <end position="308"/>
    </location>
</feature>
<dbReference type="AlphaFoldDB" id="A0A7S0QSY0"/>
<dbReference type="EMBL" id="HBFA01003642">
    <property type="protein sequence ID" value="CAD8651108.1"/>
    <property type="molecule type" value="Transcribed_RNA"/>
</dbReference>
<name>A0A7S0QSY0_9CHLO</name>
<sequence length="829" mass="89237">MEDAYGSETSPTSGQDSVGAPDGLSKYTLKQIAATKSKSELVQYADCKRTLAELAPSASQKKIEKELDQILLPRLALYGTPGPDLIPLFLKLLEQTDEKNGARVIRYAYYFLERMVDKRWVREFQAAHADILINRMKQDIALPISSACPLRKPTALQVLSQAAASGCRPARAELRLATTAMIGHMLEGKTPKGKSTFSFSLSRSRNLGPDVPTPIMQTAVFRTIHNVFFADDELAVHSMLGGRCSDALGARHALAVASQLAQRDPALVAETMGPLVETTLAALGDPGHDRTASPASSSPQAASPISPGASGMGLNLSDRFAPIHLAHVCAAVLHAPELQHSQYAASLQPFYRFLELQVIHSQHAPMLEAVRALAGAAPNPLPFDRRGRAWALIWHGGPISAETPLAEKSSALLATIVQKLQQCFQSSGQQAVRSSACRAAEALAEAHAHWDMSQSQELGTGGMREMGSEEAGHLATLARAVQGALYSRNTAIRATAMRAILWLRGSSFLPGAISALREQVHDLVWPKDAVGAVVSTIAARIRCTPALSEELLEGVRLVAEHAAARMAPEGVLQVWQTALTVSVPQEHRDKQMLGAMKAVEKFLAMLHSQSGSRTAVDPPAQVAAAHLALQRAAAWFLGENANYATSEYAWNDRAPSAPPFRHPRDFAAGGGAEGALAQAAASNPPMAQVVAELHRCVLAGAWGTRLEAVRALGKIAVRSREPFRVQCYLILQSCGASGMGLTAAVAPLLDLLTRMYDVQEELQVAWQTQGRDERQWPPEDLQRFASVHEQLVAEVSLVCFVPPQLYLPLGSGSASLLQECVRRQQSRSS</sequence>
<protein>
    <submittedName>
        <fullName evidence="2">Uncharacterized protein</fullName>
    </submittedName>
</protein>
<gene>
    <name evidence="2" type="ORF">POBO1169_LOCUS1829</name>
</gene>
<dbReference type="InterPro" id="IPR053296">
    <property type="entry name" value="TSET_member_tstB"/>
</dbReference>
<feature type="region of interest" description="Disordered" evidence="1">
    <location>
        <begin position="1"/>
        <end position="21"/>
    </location>
</feature>
<evidence type="ECO:0000313" key="2">
    <source>
        <dbReference type="EMBL" id="CAD8651108.1"/>
    </source>
</evidence>